<name>A0ACB9K1H4_9ASTR</name>
<sequence>MEEASQQDQDRISSASNSTLASHAGVVTDILSLLITSTGFSSSELAIRDMHSTSWAGGYYGCCSFKPTPIVDKDGYFTVKNKMMRVQILLIFPF</sequence>
<accession>A0ACB9K1H4</accession>
<comment type="caution">
    <text evidence="1">The sequence shown here is derived from an EMBL/GenBank/DDBJ whole genome shotgun (WGS) entry which is preliminary data.</text>
</comment>
<protein>
    <submittedName>
        <fullName evidence="1">Uncharacterized protein</fullName>
    </submittedName>
</protein>
<dbReference type="EMBL" id="CM042018">
    <property type="protein sequence ID" value="KAI3826138.1"/>
    <property type="molecule type" value="Genomic_DNA"/>
</dbReference>
<dbReference type="Proteomes" id="UP001056120">
    <property type="component" value="Linkage Group LG01"/>
</dbReference>
<gene>
    <name evidence="1" type="ORF">L1987_00182</name>
</gene>
<reference evidence="2" key="1">
    <citation type="journal article" date="2022" name="Mol. Ecol. Resour.">
        <title>The genomes of chicory, endive, great burdock and yacon provide insights into Asteraceae palaeo-polyploidization history and plant inulin production.</title>
        <authorList>
            <person name="Fan W."/>
            <person name="Wang S."/>
            <person name="Wang H."/>
            <person name="Wang A."/>
            <person name="Jiang F."/>
            <person name="Liu H."/>
            <person name="Zhao H."/>
            <person name="Xu D."/>
            <person name="Zhang Y."/>
        </authorList>
    </citation>
    <scope>NUCLEOTIDE SEQUENCE [LARGE SCALE GENOMIC DNA]</scope>
    <source>
        <strain evidence="2">cv. Yunnan</strain>
    </source>
</reference>
<proteinExistence type="predicted"/>
<organism evidence="1 2">
    <name type="scientific">Smallanthus sonchifolius</name>
    <dbReference type="NCBI Taxonomy" id="185202"/>
    <lineage>
        <taxon>Eukaryota</taxon>
        <taxon>Viridiplantae</taxon>
        <taxon>Streptophyta</taxon>
        <taxon>Embryophyta</taxon>
        <taxon>Tracheophyta</taxon>
        <taxon>Spermatophyta</taxon>
        <taxon>Magnoliopsida</taxon>
        <taxon>eudicotyledons</taxon>
        <taxon>Gunneridae</taxon>
        <taxon>Pentapetalae</taxon>
        <taxon>asterids</taxon>
        <taxon>campanulids</taxon>
        <taxon>Asterales</taxon>
        <taxon>Asteraceae</taxon>
        <taxon>Asteroideae</taxon>
        <taxon>Heliantheae alliance</taxon>
        <taxon>Millerieae</taxon>
        <taxon>Smallanthus</taxon>
    </lineage>
</organism>
<keyword evidence="2" id="KW-1185">Reference proteome</keyword>
<reference evidence="1 2" key="2">
    <citation type="journal article" date="2022" name="Mol. Ecol. Resour.">
        <title>The genomes of chicory, endive, great burdock and yacon provide insights into Asteraceae paleo-polyploidization history and plant inulin production.</title>
        <authorList>
            <person name="Fan W."/>
            <person name="Wang S."/>
            <person name="Wang H."/>
            <person name="Wang A."/>
            <person name="Jiang F."/>
            <person name="Liu H."/>
            <person name="Zhao H."/>
            <person name="Xu D."/>
            <person name="Zhang Y."/>
        </authorList>
    </citation>
    <scope>NUCLEOTIDE SEQUENCE [LARGE SCALE GENOMIC DNA]</scope>
    <source>
        <strain evidence="2">cv. Yunnan</strain>
        <tissue evidence="1">Leaves</tissue>
    </source>
</reference>
<evidence type="ECO:0000313" key="1">
    <source>
        <dbReference type="EMBL" id="KAI3826138.1"/>
    </source>
</evidence>
<evidence type="ECO:0000313" key="2">
    <source>
        <dbReference type="Proteomes" id="UP001056120"/>
    </source>
</evidence>